<dbReference type="Gene3D" id="1.10.10.10">
    <property type="entry name" value="Winged helix-like DNA-binding domain superfamily/Winged helix DNA-binding domain"/>
    <property type="match status" value="1"/>
</dbReference>
<dbReference type="InterPro" id="IPR036388">
    <property type="entry name" value="WH-like_DNA-bd_sf"/>
</dbReference>
<dbReference type="SUPFAM" id="SSF46785">
    <property type="entry name" value="Winged helix' DNA-binding domain"/>
    <property type="match status" value="1"/>
</dbReference>
<accession>A0ABU8EG64</accession>
<dbReference type="InterPro" id="IPR002577">
    <property type="entry name" value="HTH_HxlR"/>
</dbReference>
<keyword evidence="6" id="KW-1185">Reference proteome</keyword>
<sequence>MPIEESCVFLNTYSCATAATVEVIGGKWKAILIHQLLDGPLRFSELLKTSESISPRILTLQLRELEYDGLIQRVTYAEVPPRVEYSLTPLGETLRPLVLMMKQWATEHMSSVLEHRAIGELVR</sequence>
<keyword evidence="1" id="KW-0805">Transcription regulation</keyword>
<proteinExistence type="predicted"/>
<dbReference type="EMBL" id="JBAWKY010000001">
    <property type="protein sequence ID" value="MEI4461037.1"/>
    <property type="molecule type" value="Genomic_DNA"/>
</dbReference>
<comment type="caution">
    <text evidence="5">The sequence shown here is derived from an EMBL/GenBank/DDBJ whole genome shotgun (WGS) entry which is preliminary data.</text>
</comment>
<dbReference type="Proteomes" id="UP001387110">
    <property type="component" value="Unassembled WGS sequence"/>
</dbReference>
<feature type="domain" description="HTH hxlR-type" evidence="4">
    <location>
        <begin position="15"/>
        <end position="113"/>
    </location>
</feature>
<keyword evidence="2" id="KW-0238">DNA-binding</keyword>
<dbReference type="RefSeq" id="WP_336448856.1">
    <property type="nucleotide sequence ID" value="NZ_JBAWKY010000001.1"/>
</dbReference>
<gene>
    <name evidence="5" type="ORF">SZL87_01225</name>
</gene>
<reference evidence="5 6" key="1">
    <citation type="submission" date="2023-12" db="EMBL/GenBank/DDBJ databases">
        <authorList>
            <person name="Easwaran N."/>
            <person name="Lazarus H.P.S."/>
        </authorList>
    </citation>
    <scope>NUCLEOTIDE SEQUENCE [LARGE SCALE GENOMIC DNA]</scope>
    <source>
        <strain evidence="5 6">VIT-2023</strain>
    </source>
</reference>
<dbReference type="Pfam" id="PF01638">
    <property type="entry name" value="HxlR"/>
    <property type="match status" value="1"/>
</dbReference>
<evidence type="ECO:0000313" key="5">
    <source>
        <dbReference type="EMBL" id="MEI4461037.1"/>
    </source>
</evidence>
<evidence type="ECO:0000256" key="1">
    <source>
        <dbReference type="ARBA" id="ARBA00023015"/>
    </source>
</evidence>
<keyword evidence="3" id="KW-0804">Transcription</keyword>
<name>A0ABU8EG64_9BACL</name>
<dbReference type="PANTHER" id="PTHR33204:SF33">
    <property type="entry name" value="TRANSCRIPTIONAL REGULATOR, MARR FAMILY"/>
    <property type="match status" value="1"/>
</dbReference>
<organism evidence="5 6">
    <name type="scientific">Exiguobacterium indicum</name>
    <dbReference type="NCBI Taxonomy" id="296995"/>
    <lineage>
        <taxon>Bacteria</taxon>
        <taxon>Bacillati</taxon>
        <taxon>Bacillota</taxon>
        <taxon>Bacilli</taxon>
        <taxon>Bacillales</taxon>
        <taxon>Bacillales Family XII. Incertae Sedis</taxon>
        <taxon>Exiguobacterium</taxon>
    </lineage>
</organism>
<evidence type="ECO:0000313" key="6">
    <source>
        <dbReference type="Proteomes" id="UP001387110"/>
    </source>
</evidence>
<dbReference type="PANTHER" id="PTHR33204">
    <property type="entry name" value="TRANSCRIPTIONAL REGULATOR, MARR FAMILY"/>
    <property type="match status" value="1"/>
</dbReference>
<evidence type="ECO:0000256" key="3">
    <source>
        <dbReference type="ARBA" id="ARBA00023163"/>
    </source>
</evidence>
<evidence type="ECO:0000259" key="4">
    <source>
        <dbReference type="PROSITE" id="PS51118"/>
    </source>
</evidence>
<dbReference type="InterPro" id="IPR036390">
    <property type="entry name" value="WH_DNA-bd_sf"/>
</dbReference>
<protein>
    <submittedName>
        <fullName evidence="5">Helix-turn-helix domain-containing protein</fullName>
    </submittedName>
</protein>
<dbReference type="PROSITE" id="PS51118">
    <property type="entry name" value="HTH_HXLR"/>
    <property type="match status" value="1"/>
</dbReference>
<evidence type="ECO:0000256" key="2">
    <source>
        <dbReference type="ARBA" id="ARBA00023125"/>
    </source>
</evidence>